<proteinExistence type="inferred from homology"/>
<reference evidence="6" key="2">
    <citation type="submission" date="2020-09" db="EMBL/GenBank/DDBJ databases">
        <authorList>
            <person name="Sun Q."/>
            <person name="Kim S."/>
        </authorList>
    </citation>
    <scope>NUCLEOTIDE SEQUENCE</scope>
    <source>
        <strain evidence="6">KCTC 12368</strain>
    </source>
</reference>
<dbReference type="SUPFAM" id="SSF53927">
    <property type="entry name" value="Cytidine deaminase-like"/>
    <property type="match status" value="1"/>
</dbReference>
<evidence type="ECO:0000313" key="6">
    <source>
        <dbReference type="EMBL" id="GGZ29649.1"/>
    </source>
</evidence>
<dbReference type="NCBIfam" id="NF004064">
    <property type="entry name" value="PRK05578.1"/>
    <property type="match status" value="1"/>
</dbReference>
<dbReference type="EMBL" id="BMWX01000003">
    <property type="protein sequence ID" value="GGZ29649.1"/>
    <property type="molecule type" value="Genomic_DNA"/>
</dbReference>
<keyword evidence="7" id="KW-1185">Reference proteome</keyword>
<dbReference type="PANTHER" id="PTHR11644">
    <property type="entry name" value="CYTIDINE DEAMINASE"/>
    <property type="match status" value="1"/>
</dbReference>
<evidence type="ECO:0000256" key="2">
    <source>
        <dbReference type="ARBA" id="ARBA00022723"/>
    </source>
</evidence>
<dbReference type="AlphaFoldDB" id="A0A918Q0M9"/>
<keyword evidence="2" id="KW-0479">Metal-binding</keyword>
<reference evidence="6" key="1">
    <citation type="journal article" date="2014" name="Int. J. Syst. Evol. Microbiol.">
        <title>Complete genome sequence of Corynebacterium casei LMG S-19264T (=DSM 44701T), isolated from a smear-ripened cheese.</title>
        <authorList>
            <consortium name="US DOE Joint Genome Institute (JGI-PGF)"/>
            <person name="Walter F."/>
            <person name="Albersmeier A."/>
            <person name="Kalinowski J."/>
            <person name="Ruckert C."/>
        </authorList>
    </citation>
    <scope>NUCLEOTIDE SEQUENCE</scope>
    <source>
        <strain evidence="6">KCTC 12368</strain>
    </source>
</reference>
<dbReference type="Proteomes" id="UP000619457">
    <property type="component" value="Unassembled WGS sequence"/>
</dbReference>
<comment type="similarity">
    <text evidence="1">Belongs to the cytidine and deoxycytidylate deaminase family.</text>
</comment>
<comment type="caution">
    <text evidence="6">The sequence shown here is derived from an EMBL/GenBank/DDBJ whole genome shotgun (WGS) entry which is preliminary data.</text>
</comment>
<accession>A0A918Q0M9</accession>
<dbReference type="InterPro" id="IPR050202">
    <property type="entry name" value="Cyt/Deoxycyt_deaminase"/>
</dbReference>
<dbReference type="GO" id="GO:0005829">
    <property type="term" value="C:cytosol"/>
    <property type="evidence" value="ECO:0007669"/>
    <property type="project" value="TreeGrafter"/>
</dbReference>
<dbReference type="InterPro" id="IPR016192">
    <property type="entry name" value="APOBEC/CMP_deaminase_Zn-bd"/>
</dbReference>
<name>A0A918Q0M9_9BACT</name>
<protein>
    <submittedName>
        <fullName evidence="6">Cytidine deaminase</fullName>
    </submittedName>
</protein>
<organism evidence="6 7">
    <name type="scientific">Echinicola pacifica</name>
    <dbReference type="NCBI Taxonomy" id="346377"/>
    <lineage>
        <taxon>Bacteria</taxon>
        <taxon>Pseudomonadati</taxon>
        <taxon>Bacteroidota</taxon>
        <taxon>Cytophagia</taxon>
        <taxon>Cytophagales</taxon>
        <taxon>Cyclobacteriaceae</taxon>
        <taxon>Echinicola</taxon>
    </lineage>
</organism>
<dbReference type="Gene3D" id="3.40.140.10">
    <property type="entry name" value="Cytidine Deaminase, domain 2"/>
    <property type="match status" value="1"/>
</dbReference>
<evidence type="ECO:0000256" key="4">
    <source>
        <dbReference type="ARBA" id="ARBA00022833"/>
    </source>
</evidence>
<dbReference type="PANTHER" id="PTHR11644:SF2">
    <property type="entry name" value="CYTIDINE DEAMINASE"/>
    <property type="match status" value="1"/>
</dbReference>
<feature type="domain" description="CMP/dCMP-type deaminase" evidence="5">
    <location>
        <begin position="21"/>
        <end position="158"/>
    </location>
</feature>
<keyword evidence="4" id="KW-0862">Zinc</keyword>
<evidence type="ECO:0000256" key="3">
    <source>
        <dbReference type="ARBA" id="ARBA00022801"/>
    </source>
</evidence>
<sequence length="160" mass="17650">MKRIIEQSVILEVLELEDLGKEEVKMMEKALAYLENAYAPYSSFFVAASVLLDNGEILTSTNQENASFPVGVCAERSVLTYAGANFPGVKPLKIGIVAKRRGEGGFATVSPCGLCRQTISEYEQRYQTEIEILMQTPDGNFLKAANISQLLPFKFTDLNS</sequence>
<dbReference type="PROSITE" id="PS51747">
    <property type="entry name" value="CYT_DCMP_DEAMINASES_2"/>
    <property type="match status" value="1"/>
</dbReference>
<dbReference type="GO" id="GO:0008270">
    <property type="term" value="F:zinc ion binding"/>
    <property type="evidence" value="ECO:0007669"/>
    <property type="project" value="InterPro"/>
</dbReference>
<evidence type="ECO:0000259" key="5">
    <source>
        <dbReference type="PROSITE" id="PS51747"/>
    </source>
</evidence>
<evidence type="ECO:0000313" key="7">
    <source>
        <dbReference type="Proteomes" id="UP000619457"/>
    </source>
</evidence>
<dbReference type="GO" id="GO:0072527">
    <property type="term" value="P:pyrimidine-containing compound metabolic process"/>
    <property type="evidence" value="ECO:0007669"/>
    <property type="project" value="UniProtKB-ARBA"/>
</dbReference>
<gene>
    <name evidence="6" type="primary">cdd</name>
    <name evidence="6" type="ORF">GCM10007049_23610</name>
</gene>
<dbReference type="Pfam" id="PF00383">
    <property type="entry name" value="dCMP_cyt_deam_1"/>
    <property type="match status" value="1"/>
</dbReference>
<dbReference type="RefSeq" id="WP_018472714.1">
    <property type="nucleotide sequence ID" value="NZ_BMWX01000003.1"/>
</dbReference>
<dbReference type="InterPro" id="IPR016193">
    <property type="entry name" value="Cytidine_deaminase-like"/>
</dbReference>
<dbReference type="InterPro" id="IPR002125">
    <property type="entry name" value="CMP_dCMP_dom"/>
</dbReference>
<evidence type="ECO:0000256" key="1">
    <source>
        <dbReference type="ARBA" id="ARBA00006576"/>
    </source>
</evidence>
<dbReference type="CDD" id="cd01283">
    <property type="entry name" value="cytidine_deaminase"/>
    <property type="match status" value="1"/>
</dbReference>
<keyword evidence="3" id="KW-0378">Hydrolase</keyword>
<dbReference type="GO" id="GO:0004126">
    <property type="term" value="F:cytidine deaminase activity"/>
    <property type="evidence" value="ECO:0007669"/>
    <property type="project" value="TreeGrafter"/>
</dbReference>
<dbReference type="PROSITE" id="PS00903">
    <property type="entry name" value="CYT_DCMP_DEAMINASES_1"/>
    <property type="match status" value="1"/>
</dbReference>
<dbReference type="GO" id="GO:0055086">
    <property type="term" value="P:nucleobase-containing small molecule metabolic process"/>
    <property type="evidence" value="ECO:0007669"/>
    <property type="project" value="UniProtKB-ARBA"/>
</dbReference>
<dbReference type="GO" id="GO:0042802">
    <property type="term" value="F:identical protein binding"/>
    <property type="evidence" value="ECO:0007669"/>
    <property type="project" value="UniProtKB-ARBA"/>
</dbReference>